<accession>A0AAE0YCJ7</accession>
<keyword evidence="1" id="KW-0732">Signal</keyword>
<dbReference type="EMBL" id="JAWDGP010006455">
    <property type="protein sequence ID" value="KAK3740897.1"/>
    <property type="molecule type" value="Genomic_DNA"/>
</dbReference>
<evidence type="ECO:0000313" key="2">
    <source>
        <dbReference type="EMBL" id="KAK3740897.1"/>
    </source>
</evidence>
<dbReference type="Gene3D" id="3.10.100.10">
    <property type="entry name" value="Mannose-Binding Protein A, subunit A"/>
    <property type="match status" value="1"/>
</dbReference>
<name>A0AAE0YCJ7_9GAST</name>
<evidence type="ECO:0000313" key="3">
    <source>
        <dbReference type="Proteomes" id="UP001283361"/>
    </source>
</evidence>
<protein>
    <recommendedName>
        <fullName evidence="4">C-type lectin domain-containing protein</fullName>
    </recommendedName>
</protein>
<dbReference type="AlphaFoldDB" id="A0AAE0YCJ7"/>
<keyword evidence="3" id="KW-1185">Reference proteome</keyword>
<feature type="chain" id="PRO_5041941322" description="C-type lectin domain-containing protein" evidence="1">
    <location>
        <begin position="22"/>
        <end position="167"/>
    </location>
</feature>
<comment type="caution">
    <text evidence="2">The sequence shown here is derived from an EMBL/GenBank/DDBJ whole genome shotgun (WGS) entry which is preliminary data.</text>
</comment>
<sequence length="167" mass="19801">MLRSVVFYFCLVLVELNLGNASRRYCPPKFSRQGSYCFTLSDKTYMIKFGFEHFFKDLCSKIGGKTFEVTTWEDQRAAERFLKERGVIEKVWLRGYILRMEFRHTTNSFVWATDFHPKVYNFVSPDTVTMASGKWSRGSCVVMDPQRDYKWDKAICDKERHQALCYM</sequence>
<reference evidence="2" key="1">
    <citation type="journal article" date="2023" name="G3 (Bethesda)">
        <title>A reference genome for the long-term kleptoplast-retaining sea slug Elysia crispata morphotype clarki.</title>
        <authorList>
            <person name="Eastman K.E."/>
            <person name="Pendleton A.L."/>
            <person name="Shaikh M.A."/>
            <person name="Suttiyut T."/>
            <person name="Ogas R."/>
            <person name="Tomko P."/>
            <person name="Gavelis G."/>
            <person name="Widhalm J.R."/>
            <person name="Wisecaver J.H."/>
        </authorList>
    </citation>
    <scope>NUCLEOTIDE SEQUENCE</scope>
    <source>
        <strain evidence="2">ECLA1</strain>
    </source>
</reference>
<dbReference type="InterPro" id="IPR016187">
    <property type="entry name" value="CTDL_fold"/>
</dbReference>
<dbReference type="CDD" id="cd00037">
    <property type="entry name" value="CLECT"/>
    <property type="match status" value="1"/>
</dbReference>
<dbReference type="Proteomes" id="UP001283361">
    <property type="component" value="Unassembled WGS sequence"/>
</dbReference>
<feature type="signal peptide" evidence="1">
    <location>
        <begin position="1"/>
        <end position="21"/>
    </location>
</feature>
<evidence type="ECO:0000256" key="1">
    <source>
        <dbReference type="SAM" id="SignalP"/>
    </source>
</evidence>
<dbReference type="SUPFAM" id="SSF56436">
    <property type="entry name" value="C-type lectin-like"/>
    <property type="match status" value="1"/>
</dbReference>
<proteinExistence type="predicted"/>
<gene>
    <name evidence="2" type="ORF">RRG08_066876</name>
</gene>
<feature type="non-terminal residue" evidence="2">
    <location>
        <position position="1"/>
    </location>
</feature>
<dbReference type="InterPro" id="IPR016186">
    <property type="entry name" value="C-type_lectin-like/link_sf"/>
</dbReference>
<organism evidence="2 3">
    <name type="scientific">Elysia crispata</name>
    <name type="common">lettuce slug</name>
    <dbReference type="NCBI Taxonomy" id="231223"/>
    <lineage>
        <taxon>Eukaryota</taxon>
        <taxon>Metazoa</taxon>
        <taxon>Spiralia</taxon>
        <taxon>Lophotrochozoa</taxon>
        <taxon>Mollusca</taxon>
        <taxon>Gastropoda</taxon>
        <taxon>Heterobranchia</taxon>
        <taxon>Euthyneura</taxon>
        <taxon>Panpulmonata</taxon>
        <taxon>Sacoglossa</taxon>
        <taxon>Placobranchoidea</taxon>
        <taxon>Plakobranchidae</taxon>
        <taxon>Elysia</taxon>
    </lineage>
</organism>
<evidence type="ECO:0008006" key="4">
    <source>
        <dbReference type="Google" id="ProtNLM"/>
    </source>
</evidence>